<evidence type="ECO:0000256" key="2">
    <source>
        <dbReference type="SAM" id="Phobius"/>
    </source>
</evidence>
<sequence length="88" mass="9511">MQYVYVGRNELVALIVGLVTGTLYSWLNLPIPAPNVLGGIFAIIFTYLGYLIVNVWRRSVTFGRPPAEGLDTSLSARPAGPTNASSRS</sequence>
<keyword evidence="2" id="KW-0812">Transmembrane</keyword>
<evidence type="ECO:0000313" key="4">
    <source>
        <dbReference type="Proteomes" id="UP000366819"/>
    </source>
</evidence>
<dbReference type="InterPro" id="IPR020017">
    <property type="entry name" value="XapX_domain"/>
</dbReference>
<keyword evidence="4" id="KW-1185">Reference proteome</keyword>
<feature type="transmembrane region" description="Helical" evidence="2">
    <location>
        <begin position="37"/>
        <end position="56"/>
    </location>
</feature>
<dbReference type="AlphaFoldDB" id="A0A5E4SZK8"/>
<keyword evidence="2" id="KW-0472">Membrane</keyword>
<name>A0A5E4SZK8_9BURK</name>
<protein>
    <submittedName>
        <fullName evidence="3">XapX domain-containing protein</fullName>
    </submittedName>
</protein>
<gene>
    <name evidence="3" type="ORF">PAQ31011_01089</name>
</gene>
<evidence type="ECO:0000313" key="3">
    <source>
        <dbReference type="EMBL" id="VVD80213.1"/>
    </source>
</evidence>
<dbReference type="NCBIfam" id="TIGR03510">
    <property type="entry name" value="XapX"/>
    <property type="match status" value="1"/>
</dbReference>
<keyword evidence="2" id="KW-1133">Transmembrane helix</keyword>
<feature type="region of interest" description="Disordered" evidence="1">
    <location>
        <begin position="65"/>
        <end position="88"/>
    </location>
</feature>
<reference evidence="3 4" key="1">
    <citation type="submission" date="2019-08" db="EMBL/GenBank/DDBJ databases">
        <authorList>
            <person name="Peeters C."/>
        </authorList>
    </citation>
    <scope>NUCLEOTIDE SEQUENCE [LARGE SCALE GENOMIC DNA]</scope>
    <source>
        <strain evidence="3 4">LMG 31011</strain>
    </source>
</reference>
<proteinExistence type="predicted"/>
<dbReference type="OrthoDB" id="8778565at2"/>
<accession>A0A5E4SZK8</accession>
<feature type="transmembrane region" description="Helical" evidence="2">
    <location>
        <begin position="12"/>
        <end position="31"/>
    </location>
</feature>
<organism evidence="3 4">
    <name type="scientific">Pandoraea aquatica</name>
    <dbReference type="NCBI Taxonomy" id="2508290"/>
    <lineage>
        <taxon>Bacteria</taxon>
        <taxon>Pseudomonadati</taxon>
        <taxon>Pseudomonadota</taxon>
        <taxon>Betaproteobacteria</taxon>
        <taxon>Burkholderiales</taxon>
        <taxon>Burkholderiaceae</taxon>
        <taxon>Pandoraea</taxon>
    </lineage>
</organism>
<dbReference type="EMBL" id="CABPSN010000001">
    <property type="protein sequence ID" value="VVD80213.1"/>
    <property type="molecule type" value="Genomic_DNA"/>
</dbReference>
<dbReference type="Proteomes" id="UP000366819">
    <property type="component" value="Unassembled WGS sequence"/>
</dbReference>
<evidence type="ECO:0000256" key="1">
    <source>
        <dbReference type="SAM" id="MobiDB-lite"/>
    </source>
</evidence>